<organism evidence="6 7">
    <name type="scientific">Sporolactobacillus nakayamae</name>
    <dbReference type="NCBI Taxonomy" id="269670"/>
    <lineage>
        <taxon>Bacteria</taxon>
        <taxon>Bacillati</taxon>
        <taxon>Bacillota</taxon>
        <taxon>Bacilli</taxon>
        <taxon>Bacillales</taxon>
        <taxon>Sporolactobacillaceae</taxon>
        <taxon>Sporolactobacillus</taxon>
    </lineage>
</organism>
<dbReference type="STRING" id="269670.SAMN02982927_01437"/>
<evidence type="ECO:0000256" key="4">
    <source>
        <dbReference type="SAM" id="Phobius"/>
    </source>
</evidence>
<dbReference type="AlphaFoldDB" id="A0A1I2R5H4"/>
<evidence type="ECO:0000256" key="2">
    <source>
        <dbReference type="ARBA" id="ARBA00022679"/>
    </source>
</evidence>
<gene>
    <name evidence="6" type="ORF">SAMN02982927_01437</name>
</gene>
<dbReference type="PANTHER" id="PTHR45277">
    <property type="entry name" value="EXPRESSED PROTEIN"/>
    <property type="match status" value="1"/>
</dbReference>
<evidence type="ECO:0000313" key="7">
    <source>
        <dbReference type="Proteomes" id="UP000198752"/>
    </source>
</evidence>
<dbReference type="Proteomes" id="UP000198752">
    <property type="component" value="Unassembled WGS sequence"/>
</dbReference>
<dbReference type="RefSeq" id="WP_093671472.1">
    <property type="nucleotide sequence ID" value="NZ_FOOY01000008.1"/>
</dbReference>
<keyword evidence="4" id="KW-0812">Transmembrane</keyword>
<keyword evidence="7" id="KW-1185">Reference proteome</keyword>
<dbReference type="GO" id="GO:0008757">
    <property type="term" value="F:S-adenosylmethionine-dependent methyltransferase activity"/>
    <property type="evidence" value="ECO:0007669"/>
    <property type="project" value="InterPro"/>
</dbReference>
<proteinExistence type="predicted"/>
<feature type="transmembrane region" description="Helical" evidence="4">
    <location>
        <begin position="12"/>
        <end position="35"/>
    </location>
</feature>
<dbReference type="InterPro" id="IPR023576">
    <property type="entry name" value="UbiE/COQ5_MeTrFase_CS"/>
</dbReference>
<evidence type="ECO:0000313" key="6">
    <source>
        <dbReference type="EMBL" id="SFG33877.1"/>
    </source>
</evidence>
<accession>A0A1I2R5H4</accession>
<feature type="domain" description="Methyltransferase type 11" evidence="5">
    <location>
        <begin position="86"/>
        <end position="195"/>
    </location>
</feature>
<evidence type="ECO:0000259" key="5">
    <source>
        <dbReference type="Pfam" id="PF08241"/>
    </source>
</evidence>
<keyword evidence="2 6" id="KW-0808">Transferase</keyword>
<dbReference type="OrthoDB" id="43862at2"/>
<dbReference type="InterPro" id="IPR013216">
    <property type="entry name" value="Methyltransf_11"/>
</dbReference>
<dbReference type="PANTHER" id="PTHR45277:SF1">
    <property type="entry name" value="EXPRESSED PROTEIN"/>
    <property type="match status" value="1"/>
</dbReference>
<keyword evidence="4" id="KW-1133">Transmembrane helix</keyword>
<evidence type="ECO:0000256" key="1">
    <source>
        <dbReference type="ARBA" id="ARBA00022603"/>
    </source>
</evidence>
<dbReference type="EMBL" id="FOOY01000008">
    <property type="protein sequence ID" value="SFG33877.1"/>
    <property type="molecule type" value="Genomic_DNA"/>
</dbReference>
<keyword evidence="1 6" id="KW-0489">Methyltransferase</keyword>
<evidence type="ECO:0000256" key="3">
    <source>
        <dbReference type="ARBA" id="ARBA00022691"/>
    </source>
</evidence>
<sequence length="246" mass="27498">MEQHRTHYGIDAPRVPIVYVLVGCGALFISIIELIHDQKSGYWILIYALFMLIGAGLHLHTSLRGKFFIWGNVFAKLRLPENARILDLGCGHGAVLIKAAKFLGGSGEAVGVDLWRKVDQSGNDIHATEKNALIENVSNKIQLITADMTELPLQDESFDFIFSSLAIHNIKSKEGRDHALREATRVLKPGGTLIIVDISKTKEYMRTLQSLSFKKLSRQNTGWIGWWTGPWLSTYLIKATKAKINS</sequence>
<dbReference type="GO" id="GO:0032259">
    <property type="term" value="P:methylation"/>
    <property type="evidence" value="ECO:0007669"/>
    <property type="project" value="UniProtKB-KW"/>
</dbReference>
<keyword evidence="3" id="KW-0949">S-adenosyl-L-methionine</keyword>
<dbReference type="Gene3D" id="3.40.50.150">
    <property type="entry name" value="Vaccinia Virus protein VP39"/>
    <property type="match status" value="1"/>
</dbReference>
<dbReference type="SUPFAM" id="SSF53335">
    <property type="entry name" value="S-adenosyl-L-methionine-dependent methyltransferases"/>
    <property type="match status" value="1"/>
</dbReference>
<keyword evidence="4" id="KW-0472">Membrane</keyword>
<feature type="transmembrane region" description="Helical" evidence="4">
    <location>
        <begin position="41"/>
        <end position="59"/>
    </location>
</feature>
<reference evidence="7" key="1">
    <citation type="submission" date="2016-10" db="EMBL/GenBank/DDBJ databases">
        <authorList>
            <person name="Varghese N."/>
            <person name="Submissions S."/>
        </authorList>
    </citation>
    <scope>NUCLEOTIDE SEQUENCE [LARGE SCALE GENOMIC DNA]</scope>
    <source>
        <strain evidence="7">ATCC 700379</strain>
    </source>
</reference>
<name>A0A1I2R5H4_9BACL</name>
<dbReference type="CDD" id="cd02440">
    <property type="entry name" value="AdoMet_MTases"/>
    <property type="match status" value="1"/>
</dbReference>
<dbReference type="Pfam" id="PF08241">
    <property type="entry name" value="Methyltransf_11"/>
    <property type="match status" value="1"/>
</dbReference>
<dbReference type="PROSITE" id="PS01184">
    <property type="entry name" value="UBIE_2"/>
    <property type="match status" value="1"/>
</dbReference>
<protein>
    <submittedName>
        <fullName evidence="6">Methyltransferase domain-containing protein</fullName>
    </submittedName>
</protein>
<dbReference type="InterPro" id="IPR029063">
    <property type="entry name" value="SAM-dependent_MTases_sf"/>
</dbReference>